<proteinExistence type="predicted"/>
<accession>A0A392RQQ9</accession>
<organism evidence="1 2">
    <name type="scientific">Trifolium medium</name>
    <dbReference type="NCBI Taxonomy" id="97028"/>
    <lineage>
        <taxon>Eukaryota</taxon>
        <taxon>Viridiplantae</taxon>
        <taxon>Streptophyta</taxon>
        <taxon>Embryophyta</taxon>
        <taxon>Tracheophyta</taxon>
        <taxon>Spermatophyta</taxon>
        <taxon>Magnoliopsida</taxon>
        <taxon>eudicotyledons</taxon>
        <taxon>Gunneridae</taxon>
        <taxon>Pentapetalae</taxon>
        <taxon>rosids</taxon>
        <taxon>fabids</taxon>
        <taxon>Fabales</taxon>
        <taxon>Fabaceae</taxon>
        <taxon>Papilionoideae</taxon>
        <taxon>50 kb inversion clade</taxon>
        <taxon>NPAAA clade</taxon>
        <taxon>Hologalegina</taxon>
        <taxon>IRL clade</taxon>
        <taxon>Trifolieae</taxon>
        <taxon>Trifolium</taxon>
    </lineage>
</organism>
<evidence type="ECO:0000313" key="2">
    <source>
        <dbReference type="Proteomes" id="UP000265520"/>
    </source>
</evidence>
<dbReference type="AlphaFoldDB" id="A0A392RQQ9"/>
<sequence>MFVIAEYFPLLEDLDLSYPTEVKDHSNFLSVIKVLSLGLSNL</sequence>
<reference evidence="1 2" key="1">
    <citation type="journal article" date="2018" name="Front. Plant Sci.">
        <title>Red Clover (Trifolium pratense) and Zigzag Clover (T. medium) - A Picture of Genomic Similarities and Differences.</title>
        <authorList>
            <person name="Dluhosova J."/>
            <person name="Istvanek J."/>
            <person name="Nedelnik J."/>
            <person name="Repkova J."/>
        </authorList>
    </citation>
    <scope>NUCLEOTIDE SEQUENCE [LARGE SCALE GENOMIC DNA]</scope>
    <source>
        <strain evidence="2">cv. 10/8</strain>
        <tissue evidence="1">Leaf</tissue>
    </source>
</reference>
<feature type="non-terminal residue" evidence="1">
    <location>
        <position position="42"/>
    </location>
</feature>
<dbReference type="EMBL" id="LXQA010249561">
    <property type="protein sequence ID" value="MCI37896.1"/>
    <property type="molecule type" value="Genomic_DNA"/>
</dbReference>
<evidence type="ECO:0000313" key="1">
    <source>
        <dbReference type="EMBL" id="MCI37896.1"/>
    </source>
</evidence>
<keyword evidence="2" id="KW-1185">Reference proteome</keyword>
<dbReference type="Proteomes" id="UP000265520">
    <property type="component" value="Unassembled WGS sequence"/>
</dbReference>
<protein>
    <submittedName>
        <fullName evidence="1">Uncharacterized protein</fullName>
    </submittedName>
</protein>
<name>A0A392RQQ9_9FABA</name>
<comment type="caution">
    <text evidence="1">The sequence shown here is derived from an EMBL/GenBank/DDBJ whole genome shotgun (WGS) entry which is preliminary data.</text>
</comment>